<keyword evidence="1" id="KW-0812">Transmembrane</keyword>
<evidence type="ECO:0000313" key="4">
    <source>
        <dbReference type="Proteomes" id="UP001141806"/>
    </source>
</evidence>
<evidence type="ECO:0000259" key="2">
    <source>
        <dbReference type="Pfam" id="PF07786"/>
    </source>
</evidence>
<feature type="transmembrane region" description="Helical" evidence="1">
    <location>
        <begin position="145"/>
        <end position="163"/>
    </location>
</feature>
<protein>
    <recommendedName>
        <fullName evidence="2">Heparan-alpha-glucosaminide N-acetyltransferase catalytic domain-containing protein</fullName>
    </recommendedName>
</protein>
<name>A0A9Q0HGB7_9MAGN</name>
<evidence type="ECO:0000256" key="1">
    <source>
        <dbReference type="SAM" id="Phobius"/>
    </source>
</evidence>
<dbReference type="AlphaFoldDB" id="A0A9Q0HGB7"/>
<dbReference type="Pfam" id="PF07786">
    <property type="entry name" value="HGSNAT_cat"/>
    <property type="match status" value="1"/>
</dbReference>
<dbReference type="Proteomes" id="UP001141806">
    <property type="component" value="Unassembled WGS sequence"/>
</dbReference>
<feature type="transmembrane region" description="Helical" evidence="1">
    <location>
        <begin position="73"/>
        <end position="94"/>
    </location>
</feature>
<feature type="transmembrane region" description="Helical" evidence="1">
    <location>
        <begin position="320"/>
        <end position="341"/>
    </location>
</feature>
<keyword evidence="1" id="KW-0472">Membrane</keyword>
<dbReference type="EMBL" id="JAMYWD010000008">
    <property type="protein sequence ID" value="KAJ4963522.1"/>
    <property type="molecule type" value="Genomic_DNA"/>
</dbReference>
<dbReference type="OrthoDB" id="2149840at2759"/>
<feature type="transmembrane region" description="Helical" evidence="1">
    <location>
        <begin position="36"/>
        <end position="53"/>
    </location>
</feature>
<feature type="transmembrane region" description="Helical" evidence="1">
    <location>
        <begin position="287"/>
        <end position="308"/>
    </location>
</feature>
<evidence type="ECO:0000313" key="3">
    <source>
        <dbReference type="EMBL" id="KAJ4963522.1"/>
    </source>
</evidence>
<organism evidence="3 4">
    <name type="scientific">Protea cynaroides</name>
    <dbReference type="NCBI Taxonomy" id="273540"/>
    <lineage>
        <taxon>Eukaryota</taxon>
        <taxon>Viridiplantae</taxon>
        <taxon>Streptophyta</taxon>
        <taxon>Embryophyta</taxon>
        <taxon>Tracheophyta</taxon>
        <taxon>Spermatophyta</taxon>
        <taxon>Magnoliopsida</taxon>
        <taxon>Proteales</taxon>
        <taxon>Proteaceae</taxon>
        <taxon>Protea</taxon>
    </lineage>
</organism>
<proteinExistence type="predicted"/>
<feature type="transmembrane region" description="Helical" evidence="1">
    <location>
        <begin position="183"/>
        <end position="203"/>
    </location>
</feature>
<feature type="transmembrane region" description="Helical" evidence="1">
    <location>
        <begin position="389"/>
        <end position="409"/>
    </location>
</feature>
<keyword evidence="4" id="KW-1185">Reference proteome</keyword>
<keyword evidence="1" id="KW-1133">Transmembrane helix</keyword>
<feature type="domain" description="Heparan-alpha-glucosaminide N-acetyltransferase catalytic" evidence="2">
    <location>
        <begin position="35"/>
        <end position="158"/>
    </location>
</feature>
<sequence>MKRTYELIKGEDINGVKDIESCITTPTPKKQHTQRLVSLDVFRGITVATMILVDRAGGVFPAINHSPWNGITLADFVFPFFLFIVGISLGLAYKKIPSRTTATKNAIFRAMKLFLIGLLLQGGFFHKVFDLSYGIDLTKIRLMGILQRIAIAYLFAALSEIWLKSDEDVDSASSLIMKYRFQWIVAFILSYIYLMLLYCLYVPDWEFQVQIEGSLKKFTVDCGVRGDTGPACNVVGMIDRKILGIPHLYSKPVYARTEQCSVNSPDYGSLPCDAPSWCQAPFDPEGILSSVMAIVSCFIGLHYGHVIVHFGEHNKRILHWMIPASVLVVFGFILELFGMHFNKPLYSFSYMCVTAGAAGILLVGIYLVVDVYGWRRPTMVVEWMGKHALMIFILATTNVVPVVLQGFYWKEPQNNILRLIGI</sequence>
<feature type="transmembrane region" description="Helical" evidence="1">
    <location>
        <begin position="347"/>
        <end position="369"/>
    </location>
</feature>
<comment type="caution">
    <text evidence="3">The sequence shown here is derived from an EMBL/GenBank/DDBJ whole genome shotgun (WGS) entry which is preliminary data.</text>
</comment>
<accession>A0A9Q0HGB7</accession>
<gene>
    <name evidence="3" type="ORF">NE237_023461</name>
</gene>
<dbReference type="InterPro" id="IPR012429">
    <property type="entry name" value="HGSNAT_cat"/>
</dbReference>
<reference evidence="3" key="1">
    <citation type="journal article" date="2023" name="Plant J.">
        <title>The genome of the king protea, Protea cynaroides.</title>
        <authorList>
            <person name="Chang J."/>
            <person name="Duong T.A."/>
            <person name="Schoeman C."/>
            <person name="Ma X."/>
            <person name="Roodt D."/>
            <person name="Barker N."/>
            <person name="Li Z."/>
            <person name="Van de Peer Y."/>
            <person name="Mizrachi E."/>
        </authorList>
    </citation>
    <scope>NUCLEOTIDE SEQUENCE</scope>
    <source>
        <tissue evidence="3">Young leaves</tissue>
    </source>
</reference>
<dbReference type="PANTHER" id="PTHR31061">
    <property type="entry name" value="LD22376P"/>
    <property type="match status" value="1"/>
</dbReference>
<dbReference type="PANTHER" id="PTHR31061:SF24">
    <property type="entry name" value="LD22376P"/>
    <property type="match status" value="1"/>
</dbReference>
<feature type="transmembrane region" description="Helical" evidence="1">
    <location>
        <begin position="106"/>
        <end position="125"/>
    </location>
</feature>